<dbReference type="InterPro" id="IPR023210">
    <property type="entry name" value="NADP_OxRdtase_dom"/>
</dbReference>
<dbReference type="SUPFAM" id="SSF51430">
    <property type="entry name" value="NAD(P)-linked oxidoreductase"/>
    <property type="match status" value="1"/>
</dbReference>
<dbReference type="AlphaFoldDB" id="A0A6G1KYJ5"/>
<dbReference type="EMBL" id="ML995890">
    <property type="protein sequence ID" value="KAF2765490.1"/>
    <property type="molecule type" value="Genomic_DNA"/>
</dbReference>
<sequence>MQHILQTALGAGFSATEGYHSEKPDRVDPAFNGMEAPRPERSQLPDIDTAQAYGSGESERICGELVKGMPRDSFVMQTKYYVVPDNVKNLLTPKSAPVKMLRESLERMNLNYCDVYMVHGHIHAGSIKQIAKGMAECVNQGLCKAVAVAHYSIKDMLAMKEELAQYGVPLALNQCEYHMIRRLPETEGMLKACRENGIQFQSYSSLAQGRLTCKWSADNEPRKTYRFSSYPIKTLEPTLNVLKKIAEQRGLPPAAVSLNYNISKGVLPVVGVRNVEQANSNLQALGWRLSEEEIRQLDEVSIEGKHSKLWQQG</sequence>
<dbReference type="PANTHER" id="PTHR43364:SF4">
    <property type="entry name" value="NAD(P)-LINKED OXIDOREDUCTASE SUPERFAMILY PROTEIN"/>
    <property type="match status" value="1"/>
</dbReference>
<keyword evidence="1" id="KW-0560">Oxidoreductase</keyword>
<evidence type="ECO:0000313" key="4">
    <source>
        <dbReference type="EMBL" id="KAF2765490.1"/>
    </source>
</evidence>
<evidence type="ECO:0000256" key="1">
    <source>
        <dbReference type="ARBA" id="ARBA00023002"/>
    </source>
</evidence>
<accession>A0A6G1KYJ5</accession>
<dbReference type="InterPro" id="IPR020471">
    <property type="entry name" value="AKR"/>
</dbReference>
<protein>
    <submittedName>
        <fullName evidence="4">Aldo/keto reductase</fullName>
    </submittedName>
</protein>
<dbReference type="PANTHER" id="PTHR43364">
    <property type="entry name" value="NADH-SPECIFIC METHYLGLYOXAL REDUCTASE-RELATED"/>
    <property type="match status" value="1"/>
</dbReference>
<evidence type="ECO:0000259" key="3">
    <source>
        <dbReference type="Pfam" id="PF00248"/>
    </source>
</evidence>
<gene>
    <name evidence="4" type="ORF">EJ03DRAFT_377728</name>
</gene>
<dbReference type="Pfam" id="PF00248">
    <property type="entry name" value="Aldo_ket_red"/>
    <property type="match status" value="1"/>
</dbReference>
<dbReference type="Proteomes" id="UP000799436">
    <property type="component" value="Unassembled WGS sequence"/>
</dbReference>
<evidence type="ECO:0000313" key="5">
    <source>
        <dbReference type="Proteomes" id="UP000799436"/>
    </source>
</evidence>
<feature type="region of interest" description="Disordered" evidence="2">
    <location>
        <begin position="15"/>
        <end position="42"/>
    </location>
</feature>
<dbReference type="PRINTS" id="PR00069">
    <property type="entry name" value="ALDKETRDTASE"/>
</dbReference>
<feature type="compositionally biased region" description="Basic and acidic residues" evidence="2">
    <location>
        <begin position="19"/>
        <end position="28"/>
    </location>
</feature>
<name>A0A6G1KYJ5_9PEZI</name>
<proteinExistence type="predicted"/>
<dbReference type="OrthoDB" id="1659429at2759"/>
<keyword evidence="5" id="KW-1185">Reference proteome</keyword>
<feature type="domain" description="NADP-dependent oxidoreductase" evidence="3">
    <location>
        <begin position="47"/>
        <end position="301"/>
    </location>
</feature>
<evidence type="ECO:0000256" key="2">
    <source>
        <dbReference type="SAM" id="MobiDB-lite"/>
    </source>
</evidence>
<dbReference type="InterPro" id="IPR036812">
    <property type="entry name" value="NAD(P)_OxRdtase_dom_sf"/>
</dbReference>
<dbReference type="Gene3D" id="3.20.20.100">
    <property type="entry name" value="NADP-dependent oxidoreductase domain"/>
    <property type="match status" value="1"/>
</dbReference>
<dbReference type="GO" id="GO:0016491">
    <property type="term" value="F:oxidoreductase activity"/>
    <property type="evidence" value="ECO:0007669"/>
    <property type="project" value="UniProtKB-KW"/>
</dbReference>
<dbReference type="InterPro" id="IPR050523">
    <property type="entry name" value="AKR_Detox_Biosynth"/>
</dbReference>
<reference evidence="4" key="1">
    <citation type="journal article" date="2020" name="Stud. Mycol.">
        <title>101 Dothideomycetes genomes: a test case for predicting lifestyles and emergence of pathogens.</title>
        <authorList>
            <person name="Haridas S."/>
            <person name="Albert R."/>
            <person name="Binder M."/>
            <person name="Bloem J."/>
            <person name="Labutti K."/>
            <person name="Salamov A."/>
            <person name="Andreopoulos B."/>
            <person name="Baker S."/>
            <person name="Barry K."/>
            <person name="Bills G."/>
            <person name="Bluhm B."/>
            <person name="Cannon C."/>
            <person name="Castanera R."/>
            <person name="Culley D."/>
            <person name="Daum C."/>
            <person name="Ezra D."/>
            <person name="Gonzalez J."/>
            <person name="Henrissat B."/>
            <person name="Kuo A."/>
            <person name="Liang C."/>
            <person name="Lipzen A."/>
            <person name="Lutzoni F."/>
            <person name="Magnuson J."/>
            <person name="Mondo S."/>
            <person name="Nolan M."/>
            <person name="Ohm R."/>
            <person name="Pangilinan J."/>
            <person name="Park H.-J."/>
            <person name="Ramirez L."/>
            <person name="Alfaro M."/>
            <person name="Sun H."/>
            <person name="Tritt A."/>
            <person name="Yoshinaga Y."/>
            <person name="Zwiers L.-H."/>
            <person name="Turgeon B."/>
            <person name="Goodwin S."/>
            <person name="Spatafora J."/>
            <person name="Crous P."/>
            <person name="Grigoriev I."/>
        </authorList>
    </citation>
    <scope>NUCLEOTIDE SEQUENCE</scope>
    <source>
        <strain evidence="4">CBS 116005</strain>
    </source>
</reference>
<organism evidence="4 5">
    <name type="scientific">Teratosphaeria nubilosa</name>
    <dbReference type="NCBI Taxonomy" id="161662"/>
    <lineage>
        <taxon>Eukaryota</taxon>
        <taxon>Fungi</taxon>
        <taxon>Dikarya</taxon>
        <taxon>Ascomycota</taxon>
        <taxon>Pezizomycotina</taxon>
        <taxon>Dothideomycetes</taxon>
        <taxon>Dothideomycetidae</taxon>
        <taxon>Mycosphaerellales</taxon>
        <taxon>Teratosphaeriaceae</taxon>
        <taxon>Teratosphaeria</taxon>
    </lineage>
</organism>